<evidence type="ECO:0000256" key="2">
    <source>
        <dbReference type="ARBA" id="ARBA00022475"/>
    </source>
</evidence>
<keyword evidence="9" id="KW-1015">Disulfide bond</keyword>
<evidence type="ECO:0000256" key="4">
    <source>
        <dbReference type="ARBA" id="ARBA00022729"/>
    </source>
</evidence>
<dbReference type="InterPro" id="IPR056563">
    <property type="entry name" value="LysM3_LYK4_5"/>
</dbReference>
<dbReference type="InterPro" id="IPR052611">
    <property type="entry name" value="Plant_RLK_LysM"/>
</dbReference>
<dbReference type="GO" id="GO:0004714">
    <property type="term" value="F:transmembrane receptor protein tyrosine kinase activity"/>
    <property type="evidence" value="ECO:0007669"/>
    <property type="project" value="UniProtKB-EC"/>
</dbReference>
<comment type="subcellular location">
    <subcellularLocation>
        <location evidence="1">Cell membrane</location>
        <topology evidence="1">Single-pass membrane protein</topology>
    </subcellularLocation>
</comment>
<dbReference type="InterPro" id="IPR000719">
    <property type="entry name" value="Prot_kinase_dom"/>
</dbReference>
<keyword evidence="15" id="KW-0418">Kinase</keyword>
<evidence type="ECO:0000256" key="3">
    <source>
        <dbReference type="ARBA" id="ARBA00022692"/>
    </source>
</evidence>
<keyword evidence="3 11" id="KW-0812">Transmembrane</keyword>
<feature type="domain" description="LysM" evidence="14">
    <location>
        <begin position="186"/>
        <end position="231"/>
    </location>
</feature>
<dbReference type="PROSITE" id="PS51782">
    <property type="entry name" value="LYSM"/>
    <property type="match status" value="1"/>
</dbReference>
<dbReference type="EMBL" id="EQ974493">
    <property type="protein sequence ID" value="EEF29110.1"/>
    <property type="molecule type" value="Genomic_DNA"/>
</dbReference>
<feature type="region of interest" description="Disordered" evidence="10">
    <location>
        <begin position="235"/>
        <end position="264"/>
    </location>
</feature>
<dbReference type="EC" id="2.7.10.1" evidence="15"/>
<evidence type="ECO:0000256" key="6">
    <source>
        <dbReference type="ARBA" id="ARBA00022840"/>
    </source>
</evidence>
<evidence type="ECO:0000256" key="9">
    <source>
        <dbReference type="ARBA" id="ARBA00023157"/>
    </source>
</evidence>
<keyword evidence="4 12" id="KW-0732">Signal</keyword>
<evidence type="ECO:0000256" key="11">
    <source>
        <dbReference type="SAM" id="Phobius"/>
    </source>
</evidence>
<dbReference type="AlphaFoldDB" id="B9T4V9"/>
<feature type="chain" id="PRO_5002892309" evidence="12">
    <location>
        <begin position="26"/>
        <end position="647"/>
    </location>
</feature>
<dbReference type="SUPFAM" id="SSF56112">
    <property type="entry name" value="Protein kinase-like (PK-like)"/>
    <property type="match status" value="1"/>
</dbReference>
<dbReference type="GO" id="GO:0005524">
    <property type="term" value="F:ATP binding"/>
    <property type="evidence" value="ECO:0007669"/>
    <property type="project" value="UniProtKB-KW"/>
</dbReference>
<dbReference type="GO" id="GO:0051707">
    <property type="term" value="P:response to other organism"/>
    <property type="evidence" value="ECO:0007669"/>
    <property type="project" value="UniProtKB-ARBA"/>
</dbReference>
<feature type="domain" description="Protein kinase" evidence="13">
    <location>
        <begin position="336"/>
        <end position="626"/>
    </location>
</feature>
<dbReference type="Pfam" id="PF00069">
    <property type="entry name" value="Pkinase"/>
    <property type="match status" value="1"/>
</dbReference>
<keyword evidence="15" id="KW-0808">Transferase</keyword>
<accession>B9T4V9</accession>
<dbReference type="InterPro" id="IPR011009">
    <property type="entry name" value="Kinase-like_dom_sf"/>
</dbReference>
<keyword evidence="6" id="KW-0067">ATP-binding</keyword>
<dbReference type="PANTHER" id="PTHR45927:SF11">
    <property type="entry name" value="LYSM DOMAIN RECEPTOR-LIKE KINASE 4"/>
    <property type="match status" value="1"/>
</dbReference>
<evidence type="ECO:0000256" key="1">
    <source>
        <dbReference type="ARBA" id="ARBA00004162"/>
    </source>
</evidence>
<feature type="transmembrane region" description="Helical" evidence="11">
    <location>
        <begin position="271"/>
        <end position="297"/>
    </location>
</feature>
<dbReference type="OrthoDB" id="4062651at2759"/>
<evidence type="ECO:0000259" key="14">
    <source>
        <dbReference type="PROSITE" id="PS51782"/>
    </source>
</evidence>
<protein>
    <submittedName>
        <fullName evidence="15">BRASSINOSTEROID INSENSITIVE 1-associated receptor kinase 1, putative</fullName>
        <ecNumber evidence="15">2.7.10.1</ecNumber>
    </submittedName>
</protein>
<dbReference type="InterPro" id="IPR018392">
    <property type="entry name" value="LysM"/>
</dbReference>
<evidence type="ECO:0000313" key="16">
    <source>
        <dbReference type="Proteomes" id="UP000008311"/>
    </source>
</evidence>
<keyword evidence="2" id="KW-1003">Cell membrane</keyword>
<dbReference type="InterPro" id="IPR056562">
    <property type="entry name" value="LysM2_CERK1_LYK3_4_5"/>
</dbReference>
<dbReference type="Gene3D" id="3.30.200.20">
    <property type="entry name" value="Phosphorylase Kinase, domain 1"/>
    <property type="match status" value="1"/>
</dbReference>
<evidence type="ECO:0000256" key="10">
    <source>
        <dbReference type="SAM" id="MobiDB-lite"/>
    </source>
</evidence>
<feature type="compositionally biased region" description="Pro residues" evidence="10">
    <location>
        <begin position="244"/>
        <end position="259"/>
    </location>
</feature>
<evidence type="ECO:0000256" key="5">
    <source>
        <dbReference type="ARBA" id="ARBA00022741"/>
    </source>
</evidence>
<dbReference type="InterPro" id="IPR056561">
    <property type="entry name" value="NFP_LYK_LysM1"/>
</dbReference>
<dbReference type="FunCoup" id="B9T4V9">
    <property type="interactions" value="116"/>
</dbReference>
<dbReference type="Pfam" id="PF23473">
    <property type="entry name" value="LysM3_LYK4_5"/>
    <property type="match status" value="1"/>
</dbReference>
<feature type="signal peptide" evidence="12">
    <location>
        <begin position="1"/>
        <end position="25"/>
    </location>
</feature>
<evidence type="ECO:0000259" key="13">
    <source>
        <dbReference type="PROSITE" id="PS50011"/>
    </source>
</evidence>
<keyword evidence="7 11" id="KW-1133">Transmembrane helix</keyword>
<dbReference type="Proteomes" id="UP000008311">
    <property type="component" value="Unassembled WGS sequence"/>
</dbReference>
<name>B9T4V9_RICCO</name>
<dbReference type="KEGG" id="rcu:8272990"/>
<dbReference type="PROSITE" id="PS50011">
    <property type="entry name" value="PROTEIN_KINASE_DOM"/>
    <property type="match status" value="1"/>
</dbReference>
<dbReference type="FunFam" id="1.10.510.10:FF:000468">
    <property type="entry name" value="PTI1-like tyrosine-protein kinase 3"/>
    <property type="match status" value="1"/>
</dbReference>
<organism evidence="15 16">
    <name type="scientific">Ricinus communis</name>
    <name type="common">Castor bean</name>
    <dbReference type="NCBI Taxonomy" id="3988"/>
    <lineage>
        <taxon>Eukaryota</taxon>
        <taxon>Viridiplantae</taxon>
        <taxon>Streptophyta</taxon>
        <taxon>Embryophyta</taxon>
        <taxon>Tracheophyta</taxon>
        <taxon>Spermatophyta</taxon>
        <taxon>Magnoliopsida</taxon>
        <taxon>eudicotyledons</taxon>
        <taxon>Gunneridae</taxon>
        <taxon>Pentapetalae</taxon>
        <taxon>rosids</taxon>
        <taxon>fabids</taxon>
        <taxon>Malpighiales</taxon>
        <taxon>Euphorbiaceae</taxon>
        <taxon>Acalyphoideae</taxon>
        <taxon>Acalypheae</taxon>
        <taxon>Ricinus</taxon>
    </lineage>
</organism>
<dbReference type="Gene3D" id="1.10.510.10">
    <property type="entry name" value="Transferase(Phosphotransferase) domain 1"/>
    <property type="match status" value="1"/>
</dbReference>
<keyword evidence="15" id="KW-0675">Receptor</keyword>
<sequence>MGFISAFSLFFLSIFLAFCCLLIHAQQPYVAKATTNCTNTADSALGYSCNGLNTSCQTYLTFRSQPPYTNVTSISTLLNSDPSQLSAINSVSETATFDTNKLVIVPVNCSCSGDYYQANTSYVVQAKDAPFFIANNTFQGLSTCQAINDQNRRQTVDIFPNEILHIPLRCACPTKNQTDAGIKYLLSYLVTWGDTVSAVSVKFGGNTGRSLEANGLSEQTPTIYPFTTLLIPLENPPTSNQTISPPPPPASSPPPPPSTDTPNNGSSSKKWVYVLVGVLAGIVFTLGLVTIIFYALFRRSKRKPEPIIVSESFEAQEKSLNKKLDEESQDFLDSISSIAQSIKVYKFKELEAATDNFSPSCWIKGSVYRGYISGDYAAIKKVNGDVSKEIELLNKVNHFNLIRLSGVCFSGGHWYLVYEYAANGALSDWIYYSNNEGNFLSWTQRVQIALDVATGLNYLHSFTSPPHIHKDIKSSNVLIDSDFRAKIANLAMARSTEGQDGEFALTRHIVGTKGYMAPEYLENGLVSTKLDVYAFGILMLEMVTGKEVAALYTEENLNLSDILNDVLSKEDGQQSLKQFVDPSMEENFPSEISLFMMVRMIDSCLNKNPADRPAMDEISQSLSRILTDSLSWESSNASGYQRFSRNF</sequence>
<evidence type="ECO:0000256" key="8">
    <source>
        <dbReference type="ARBA" id="ARBA00023136"/>
    </source>
</evidence>
<evidence type="ECO:0000256" key="12">
    <source>
        <dbReference type="SAM" id="SignalP"/>
    </source>
</evidence>
<dbReference type="SMART" id="SM00220">
    <property type="entry name" value="S_TKc"/>
    <property type="match status" value="1"/>
</dbReference>
<gene>
    <name evidence="15" type="ORF">RCOM_0411660</name>
</gene>
<evidence type="ECO:0000256" key="7">
    <source>
        <dbReference type="ARBA" id="ARBA00022989"/>
    </source>
</evidence>
<reference evidence="16" key="1">
    <citation type="journal article" date="2010" name="Nat. Biotechnol.">
        <title>Draft genome sequence of the oilseed species Ricinus communis.</title>
        <authorList>
            <person name="Chan A.P."/>
            <person name="Crabtree J."/>
            <person name="Zhao Q."/>
            <person name="Lorenzi H."/>
            <person name="Orvis J."/>
            <person name="Puiu D."/>
            <person name="Melake-Berhan A."/>
            <person name="Jones K.M."/>
            <person name="Redman J."/>
            <person name="Chen G."/>
            <person name="Cahoon E.B."/>
            <person name="Gedil M."/>
            <person name="Stanke M."/>
            <person name="Haas B.J."/>
            <person name="Wortman J.R."/>
            <person name="Fraser-Liggett C.M."/>
            <person name="Ravel J."/>
            <person name="Rabinowicz P.D."/>
        </authorList>
    </citation>
    <scope>NUCLEOTIDE SEQUENCE [LARGE SCALE GENOMIC DNA]</scope>
    <source>
        <strain evidence="16">cv. Hale</strain>
    </source>
</reference>
<keyword evidence="8 11" id="KW-0472">Membrane</keyword>
<dbReference type="InParanoid" id="B9T4V9"/>
<keyword evidence="5" id="KW-0547">Nucleotide-binding</keyword>
<dbReference type="Pfam" id="PF23472">
    <property type="entry name" value="LysM2_CERK1_LYK3_4_5"/>
    <property type="match status" value="1"/>
</dbReference>
<dbReference type="PANTHER" id="PTHR45927">
    <property type="entry name" value="LYSM-DOMAIN RECEPTOR-LIKE KINASE-RELATED"/>
    <property type="match status" value="1"/>
</dbReference>
<keyword evidence="16" id="KW-1185">Reference proteome</keyword>
<dbReference type="eggNOG" id="ENOG502QSFN">
    <property type="taxonomic scope" value="Eukaryota"/>
</dbReference>
<dbReference type="OMA" id="SCAGEYY"/>
<proteinExistence type="predicted"/>
<dbReference type="Pfam" id="PF23446">
    <property type="entry name" value="LysM1_NFP_LYK"/>
    <property type="match status" value="1"/>
</dbReference>
<evidence type="ECO:0000313" key="15">
    <source>
        <dbReference type="EMBL" id="EEF29110.1"/>
    </source>
</evidence>
<dbReference type="GO" id="GO:0005886">
    <property type="term" value="C:plasma membrane"/>
    <property type="evidence" value="ECO:0007669"/>
    <property type="project" value="UniProtKB-SubCell"/>
</dbReference>